<feature type="signal peptide" evidence="1">
    <location>
        <begin position="1"/>
        <end position="22"/>
    </location>
</feature>
<dbReference type="AlphaFoldDB" id="A0A8X6FR82"/>
<gene>
    <name evidence="2" type="ORF">TNCT_103741</name>
</gene>
<dbReference type="Proteomes" id="UP000887116">
    <property type="component" value="Unassembled WGS sequence"/>
</dbReference>
<dbReference type="EMBL" id="BMAO01013242">
    <property type="protein sequence ID" value="GFQ87217.1"/>
    <property type="molecule type" value="Genomic_DNA"/>
</dbReference>
<evidence type="ECO:0000256" key="1">
    <source>
        <dbReference type="SAM" id="SignalP"/>
    </source>
</evidence>
<sequence length="72" mass="7951">MIEWVPRGQMVLELAVSSVVLGLIKLEAERPSCTHSCGQFRVTGHQHSLARFYSQTKNQSITPEIPSKGVSV</sequence>
<reference evidence="2" key="1">
    <citation type="submission" date="2020-07" db="EMBL/GenBank/DDBJ databases">
        <title>Multicomponent nature underlies the extraordinary mechanical properties of spider dragline silk.</title>
        <authorList>
            <person name="Kono N."/>
            <person name="Nakamura H."/>
            <person name="Mori M."/>
            <person name="Yoshida Y."/>
            <person name="Ohtoshi R."/>
            <person name="Malay A.D."/>
            <person name="Moran D.A.P."/>
            <person name="Tomita M."/>
            <person name="Numata K."/>
            <person name="Arakawa K."/>
        </authorList>
    </citation>
    <scope>NUCLEOTIDE SEQUENCE</scope>
</reference>
<protein>
    <recommendedName>
        <fullName evidence="4">Secreted protein</fullName>
    </recommendedName>
</protein>
<keyword evidence="3" id="KW-1185">Reference proteome</keyword>
<evidence type="ECO:0000313" key="3">
    <source>
        <dbReference type="Proteomes" id="UP000887116"/>
    </source>
</evidence>
<evidence type="ECO:0008006" key="4">
    <source>
        <dbReference type="Google" id="ProtNLM"/>
    </source>
</evidence>
<organism evidence="2 3">
    <name type="scientific">Trichonephila clavata</name>
    <name type="common">Joro spider</name>
    <name type="synonym">Nephila clavata</name>
    <dbReference type="NCBI Taxonomy" id="2740835"/>
    <lineage>
        <taxon>Eukaryota</taxon>
        <taxon>Metazoa</taxon>
        <taxon>Ecdysozoa</taxon>
        <taxon>Arthropoda</taxon>
        <taxon>Chelicerata</taxon>
        <taxon>Arachnida</taxon>
        <taxon>Araneae</taxon>
        <taxon>Araneomorphae</taxon>
        <taxon>Entelegynae</taxon>
        <taxon>Araneoidea</taxon>
        <taxon>Nephilidae</taxon>
        <taxon>Trichonephila</taxon>
    </lineage>
</organism>
<proteinExistence type="predicted"/>
<evidence type="ECO:0000313" key="2">
    <source>
        <dbReference type="EMBL" id="GFQ87217.1"/>
    </source>
</evidence>
<name>A0A8X6FR82_TRICU</name>
<keyword evidence="1" id="KW-0732">Signal</keyword>
<feature type="chain" id="PRO_5036478970" description="Secreted protein" evidence="1">
    <location>
        <begin position="23"/>
        <end position="72"/>
    </location>
</feature>
<accession>A0A8X6FR82</accession>
<comment type="caution">
    <text evidence="2">The sequence shown here is derived from an EMBL/GenBank/DDBJ whole genome shotgun (WGS) entry which is preliminary data.</text>
</comment>